<gene>
    <name evidence="1" type="ORF">RPERSI_LOCUS25461</name>
</gene>
<proteinExistence type="predicted"/>
<reference evidence="1" key="1">
    <citation type="submission" date="2021-06" db="EMBL/GenBank/DDBJ databases">
        <authorList>
            <person name="Kallberg Y."/>
            <person name="Tangrot J."/>
            <person name="Rosling A."/>
        </authorList>
    </citation>
    <scope>NUCLEOTIDE SEQUENCE</scope>
    <source>
        <strain evidence="1">MA461A</strain>
    </source>
</reference>
<protein>
    <submittedName>
        <fullName evidence="1">25683_t:CDS:1</fullName>
    </submittedName>
</protein>
<evidence type="ECO:0000313" key="2">
    <source>
        <dbReference type="Proteomes" id="UP000789920"/>
    </source>
</evidence>
<feature type="non-terminal residue" evidence="1">
    <location>
        <position position="46"/>
    </location>
</feature>
<keyword evidence="2" id="KW-1185">Reference proteome</keyword>
<sequence>ILEEIESFPDKTDKKSQNVTIKPSGKNSNTFAYIRLQVRKKLQNAL</sequence>
<dbReference type="Proteomes" id="UP000789920">
    <property type="component" value="Unassembled WGS sequence"/>
</dbReference>
<name>A0ACA9S2I3_9GLOM</name>
<comment type="caution">
    <text evidence="1">The sequence shown here is derived from an EMBL/GenBank/DDBJ whole genome shotgun (WGS) entry which is preliminary data.</text>
</comment>
<feature type="non-terminal residue" evidence="1">
    <location>
        <position position="1"/>
    </location>
</feature>
<dbReference type="EMBL" id="CAJVQC010084252">
    <property type="protein sequence ID" value="CAG8820923.1"/>
    <property type="molecule type" value="Genomic_DNA"/>
</dbReference>
<organism evidence="1 2">
    <name type="scientific">Racocetra persica</name>
    <dbReference type="NCBI Taxonomy" id="160502"/>
    <lineage>
        <taxon>Eukaryota</taxon>
        <taxon>Fungi</taxon>
        <taxon>Fungi incertae sedis</taxon>
        <taxon>Mucoromycota</taxon>
        <taxon>Glomeromycotina</taxon>
        <taxon>Glomeromycetes</taxon>
        <taxon>Diversisporales</taxon>
        <taxon>Gigasporaceae</taxon>
        <taxon>Racocetra</taxon>
    </lineage>
</organism>
<evidence type="ECO:0000313" key="1">
    <source>
        <dbReference type="EMBL" id="CAG8820923.1"/>
    </source>
</evidence>
<accession>A0ACA9S2I3</accession>